<protein>
    <recommendedName>
        <fullName evidence="3">HTH tetR-type domain-containing protein</fullName>
    </recommendedName>
</protein>
<dbReference type="OrthoDB" id="9816296at2"/>
<dbReference type="GO" id="GO:0003677">
    <property type="term" value="F:DNA binding"/>
    <property type="evidence" value="ECO:0007669"/>
    <property type="project" value="UniProtKB-UniRule"/>
</dbReference>
<dbReference type="Proteomes" id="UP000179769">
    <property type="component" value="Unassembled WGS sequence"/>
</dbReference>
<evidence type="ECO:0000259" key="3">
    <source>
        <dbReference type="PROSITE" id="PS50977"/>
    </source>
</evidence>
<feature type="DNA-binding region" description="H-T-H motif" evidence="2">
    <location>
        <begin position="32"/>
        <end position="51"/>
    </location>
</feature>
<dbReference type="RefSeq" id="WP_071059589.1">
    <property type="nucleotide sequence ID" value="NZ_MAXA01000003.1"/>
</dbReference>
<feature type="domain" description="HTH tetR-type" evidence="3">
    <location>
        <begin position="11"/>
        <end position="69"/>
    </location>
</feature>
<dbReference type="InterPro" id="IPR009057">
    <property type="entry name" value="Homeodomain-like_sf"/>
</dbReference>
<reference evidence="5" key="1">
    <citation type="submission" date="2016-07" db="EMBL/GenBank/DDBJ databases">
        <title>Frankia sp. NRRL B-16219 Genome sequencing.</title>
        <authorList>
            <person name="Ghodhbane-Gtari F."/>
            <person name="Swanson E."/>
            <person name="Gueddou A."/>
            <person name="Louati M."/>
            <person name="Nouioui I."/>
            <person name="Hezbri K."/>
            <person name="Abebe-Akele F."/>
            <person name="Simpson S."/>
            <person name="Morris K."/>
            <person name="Thomas K."/>
            <person name="Gtari M."/>
            <person name="Tisa L.S."/>
        </authorList>
    </citation>
    <scope>NUCLEOTIDE SEQUENCE [LARGE SCALE GENOMIC DNA]</scope>
    <source>
        <strain evidence="5">NRRL B-16219</strain>
    </source>
</reference>
<dbReference type="InterPro" id="IPR001647">
    <property type="entry name" value="HTH_TetR"/>
</dbReference>
<evidence type="ECO:0000313" key="4">
    <source>
        <dbReference type="EMBL" id="OHV46113.1"/>
    </source>
</evidence>
<evidence type="ECO:0000313" key="5">
    <source>
        <dbReference type="Proteomes" id="UP000179769"/>
    </source>
</evidence>
<dbReference type="EMBL" id="MAXA01000003">
    <property type="protein sequence ID" value="OHV46113.1"/>
    <property type="molecule type" value="Genomic_DNA"/>
</dbReference>
<evidence type="ECO:0000256" key="2">
    <source>
        <dbReference type="PROSITE-ProRule" id="PRU00335"/>
    </source>
</evidence>
<comment type="caution">
    <text evidence="4">The sequence shown here is derived from an EMBL/GenBank/DDBJ whole genome shotgun (WGS) entry which is preliminary data.</text>
</comment>
<accession>A0A1S1RH83</accession>
<dbReference type="AlphaFoldDB" id="A0A1S1RH83"/>
<organism evidence="4 5">
    <name type="scientific">Parafrankia soli</name>
    <dbReference type="NCBI Taxonomy" id="2599596"/>
    <lineage>
        <taxon>Bacteria</taxon>
        <taxon>Bacillati</taxon>
        <taxon>Actinomycetota</taxon>
        <taxon>Actinomycetes</taxon>
        <taxon>Frankiales</taxon>
        <taxon>Frankiaceae</taxon>
        <taxon>Parafrankia</taxon>
    </lineage>
</organism>
<gene>
    <name evidence="4" type="ORF">BBK14_09495</name>
</gene>
<dbReference type="PROSITE" id="PS50977">
    <property type="entry name" value="HTH_TETR_2"/>
    <property type="match status" value="1"/>
</dbReference>
<evidence type="ECO:0000256" key="1">
    <source>
        <dbReference type="ARBA" id="ARBA00023125"/>
    </source>
</evidence>
<dbReference type="Gene3D" id="1.10.357.10">
    <property type="entry name" value="Tetracycline Repressor, domain 2"/>
    <property type="match status" value="1"/>
</dbReference>
<name>A0A1S1RH83_9ACTN</name>
<proteinExistence type="predicted"/>
<keyword evidence="1 2" id="KW-0238">DNA-binding</keyword>
<keyword evidence="5" id="KW-1185">Reference proteome</keyword>
<dbReference type="Pfam" id="PF00440">
    <property type="entry name" value="TetR_N"/>
    <property type="match status" value="1"/>
</dbReference>
<dbReference type="SUPFAM" id="SSF46689">
    <property type="entry name" value="Homeodomain-like"/>
    <property type="match status" value="1"/>
</dbReference>
<sequence length="217" mass="23062">MKSSLREARSEVVRERVLDGVAALLTAGEDLTFAKVAKEAGVPERTVYRHFATREALLAAVFAWANRRIGFDGELPTDGRGAVALVRRAFPGFDAVAPVIRELLLTPEGLLARLSSREQRQSAAVALVRAEAPGLGTEDTRRVAAVVQLLTTASTWQTLRDFWEMDGTESAESAALALELLLEGARARGVALTAPTTAAHATGGIASETNASETNVP</sequence>